<evidence type="ECO:0000256" key="7">
    <source>
        <dbReference type="SAM" id="MobiDB-lite"/>
    </source>
</evidence>
<dbReference type="Pfam" id="PF00636">
    <property type="entry name" value="Ribonuclease_3"/>
    <property type="match status" value="2"/>
</dbReference>
<dbReference type="InterPro" id="IPR000999">
    <property type="entry name" value="RNase_III_dom"/>
</dbReference>
<evidence type="ECO:0000256" key="4">
    <source>
        <dbReference type="ARBA" id="ARBA00022801"/>
    </source>
</evidence>
<feature type="domain" description="RNase III" evidence="8">
    <location>
        <begin position="1"/>
        <end position="217"/>
    </location>
</feature>
<dbReference type="SMART" id="SM00535">
    <property type="entry name" value="RIBOc"/>
    <property type="match status" value="2"/>
</dbReference>
<dbReference type="PANTHER" id="PTHR14950:SF37">
    <property type="entry name" value="ENDORIBONUCLEASE DICER"/>
    <property type="match status" value="1"/>
</dbReference>
<feature type="compositionally biased region" description="Basic residues" evidence="7">
    <location>
        <begin position="175"/>
        <end position="185"/>
    </location>
</feature>
<evidence type="ECO:0000256" key="1">
    <source>
        <dbReference type="ARBA" id="ARBA00001936"/>
    </source>
</evidence>
<gene>
    <name evidence="9" type="ORF">EST38_g543</name>
</gene>
<dbReference type="GO" id="GO:0003723">
    <property type="term" value="F:RNA binding"/>
    <property type="evidence" value="ECO:0007669"/>
    <property type="project" value="UniProtKB-KW"/>
</dbReference>
<name>A0A4Q2E1L6_9AGAR</name>
<dbReference type="GO" id="GO:0004525">
    <property type="term" value="F:ribonuclease III activity"/>
    <property type="evidence" value="ECO:0007669"/>
    <property type="project" value="InterPro"/>
</dbReference>
<evidence type="ECO:0000259" key="8">
    <source>
        <dbReference type="PROSITE" id="PS50142"/>
    </source>
</evidence>
<evidence type="ECO:0000313" key="9">
    <source>
        <dbReference type="EMBL" id="RXW25275.1"/>
    </source>
</evidence>
<dbReference type="AlphaFoldDB" id="A0A4Q2E1L6"/>
<dbReference type="FunFam" id="1.10.1520.10:FF:000004">
    <property type="entry name" value="Endoribonuclease dicer-like 1"/>
    <property type="match status" value="1"/>
</dbReference>
<feature type="compositionally biased region" description="Gly residues" evidence="7">
    <location>
        <begin position="117"/>
        <end position="133"/>
    </location>
</feature>
<evidence type="ECO:0000256" key="3">
    <source>
        <dbReference type="ARBA" id="ARBA00022723"/>
    </source>
</evidence>
<organism evidence="9 10">
    <name type="scientific">Candolleomyces aberdarensis</name>
    <dbReference type="NCBI Taxonomy" id="2316362"/>
    <lineage>
        <taxon>Eukaryota</taxon>
        <taxon>Fungi</taxon>
        <taxon>Dikarya</taxon>
        <taxon>Basidiomycota</taxon>
        <taxon>Agaricomycotina</taxon>
        <taxon>Agaricomycetes</taxon>
        <taxon>Agaricomycetidae</taxon>
        <taxon>Agaricales</taxon>
        <taxon>Agaricineae</taxon>
        <taxon>Psathyrellaceae</taxon>
        <taxon>Candolleomyces</taxon>
    </lineage>
</organism>
<protein>
    <recommendedName>
        <fullName evidence="8">RNase III domain-containing protein</fullName>
    </recommendedName>
</protein>
<dbReference type="STRING" id="2316362.A0A4Q2E1L6"/>
<evidence type="ECO:0000256" key="2">
    <source>
        <dbReference type="ARBA" id="ARBA00001946"/>
    </source>
</evidence>
<comment type="cofactor">
    <cofactor evidence="1">
        <name>Mn(2+)</name>
        <dbReference type="ChEBI" id="CHEBI:29035"/>
    </cofactor>
</comment>
<dbReference type="InterPro" id="IPR036389">
    <property type="entry name" value="RNase_III_sf"/>
</dbReference>
<feature type="region of interest" description="Disordered" evidence="7">
    <location>
        <begin position="374"/>
        <end position="393"/>
    </location>
</feature>
<dbReference type="GO" id="GO:0030422">
    <property type="term" value="P:siRNA processing"/>
    <property type="evidence" value="ECO:0007669"/>
    <property type="project" value="TreeGrafter"/>
</dbReference>
<dbReference type="OrthoDB" id="416741at2759"/>
<dbReference type="Proteomes" id="UP000290288">
    <property type="component" value="Unassembled WGS sequence"/>
</dbReference>
<sequence length="566" mass="61756">MNNRFFDNALREDLLLEALTTVSAGMDYDYERLELLGDSFLKYLSSIFVFVTNPTQNEGSLHISRQKVISNRALLQAAIRIDIPPYVRSTLFNTKSWVPPNFITLALTGKDKTKEAGAGGKGAGEGPAAGGDGDASTSNISPEITKDNKSPLPSLEQGKSASEGVPSEQDPATSNKKKKTKKAKKTKEDEGHTQPLGDKALADVVEAITGAAYISGGRECALRVLKILTVPIPGISQWSDFGSRVVIPYANTVAHLRADSIEAVETIIGHKFREPHLLAQAMTHSSVRTNGMTSYERLEFIGDAILDFMVIRHIYDRDHALSPGGLTLLKSAMVSNDTLAAICVSCGLHEHLLFESHQLFNQIQQYASQIKQKAEEEYRDAEENERPPGQFWAGVEPPKTLSDLVESIIGAVYISDNFSPVGAEAFFDNVLRPFFDKHITLQTLTHHPTKTLFELIQAHGCQLMKITKDSRRDGVTTCHVLIHDETLSTASGPTPTSAARKASIMALEAIKEDASVLSKCDCRGRVKDKNSWMAQGFSRALSSLIEEHSDGTGGDGVQTELRVAAH</sequence>
<dbReference type="GO" id="GO:0046872">
    <property type="term" value="F:metal ion binding"/>
    <property type="evidence" value="ECO:0007669"/>
    <property type="project" value="UniProtKB-KW"/>
</dbReference>
<accession>A0A4Q2E1L6</accession>
<keyword evidence="4" id="KW-0378">Hydrolase</keyword>
<feature type="domain" description="RNase III" evidence="8">
    <location>
        <begin position="261"/>
        <end position="417"/>
    </location>
</feature>
<keyword evidence="3" id="KW-0479">Metal-binding</keyword>
<dbReference type="GO" id="GO:0005737">
    <property type="term" value="C:cytoplasm"/>
    <property type="evidence" value="ECO:0007669"/>
    <property type="project" value="TreeGrafter"/>
</dbReference>
<evidence type="ECO:0000256" key="6">
    <source>
        <dbReference type="ARBA" id="ARBA00022884"/>
    </source>
</evidence>
<dbReference type="SUPFAM" id="SSF69065">
    <property type="entry name" value="RNase III domain-like"/>
    <property type="match status" value="2"/>
</dbReference>
<dbReference type="SUPFAM" id="SSF54768">
    <property type="entry name" value="dsRNA-binding domain-like"/>
    <property type="match status" value="1"/>
</dbReference>
<comment type="cofactor">
    <cofactor evidence="2">
        <name>Mg(2+)</name>
        <dbReference type="ChEBI" id="CHEBI:18420"/>
    </cofactor>
</comment>
<proteinExistence type="predicted"/>
<dbReference type="CDD" id="cd00593">
    <property type="entry name" value="RIBOc"/>
    <property type="match status" value="2"/>
</dbReference>
<keyword evidence="6" id="KW-0694">RNA-binding</keyword>
<dbReference type="EMBL" id="SDEE01000007">
    <property type="protein sequence ID" value="RXW25275.1"/>
    <property type="molecule type" value="Genomic_DNA"/>
</dbReference>
<keyword evidence="5" id="KW-0460">Magnesium</keyword>
<evidence type="ECO:0000313" key="10">
    <source>
        <dbReference type="Proteomes" id="UP000290288"/>
    </source>
</evidence>
<reference evidence="9 10" key="1">
    <citation type="submission" date="2019-01" db="EMBL/GenBank/DDBJ databases">
        <title>Draft genome sequence of Psathyrella aberdarensis IHI B618.</title>
        <authorList>
            <person name="Buettner E."/>
            <person name="Kellner H."/>
        </authorList>
    </citation>
    <scope>NUCLEOTIDE SEQUENCE [LARGE SCALE GENOMIC DNA]</scope>
    <source>
        <strain evidence="9 10">IHI B618</strain>
    </source>
</reference>
<dbReference type="GO" id="GO:0005634">
    <property type="term" value="C:nucleus"/>
    <property type="evidence" value="ECO:0007669"/>
    <property type="project" value="TreeGrafter"/>
</dbReference>
<dbReference type="Gene3D" id="1.10.1520.10">
    <property type="entry name" value="Ribonuclease III domain"/>
    <property type="match status" value="2"/>
</dbReference>
<dbReference type="PANTHER" id="PTHR14950">
    <property type="entry name" value="DICER-RELATED"/>
    <property type="match status" value="1"/>
</dbReference>
<dbReference type="PROSITE" id="PS50142">
    <property type="entry name" value="RNASE_3_2"/>
    <property type="match status" value="2"/>
</dbReference>
<evidence type="ECO:0000256" key="5">
    <source>
        <dbReference type="ARBA" id="ARBA00022842"/>
    </source>
</evidence>
<feature type="region of interest" description="Disordered" evidence="7">
    <location>
        <begin position="113"/>
        <end position="195"/>
    </location>
</feature>
<keyword evidence="10" id="KW-1185">Reference proteome</keyword>
<comment type="caution">
    <text evidence="9">The sequence shown here is derived from an EMBL/GenBank/DDBJ whole genome shotgun (WGS) entry which is preliminary data.</text>
</comment>